<feature type="compositionally biased region" description="Basic and acidic residues" evidence="2">
    <location>
        <begin position="423"/>
        <end position="454"/>
    </location>
</feature>
<feature type="compositionally biased region" description="Low complexity" evidence="2">
    <location>
        <begin position="114"/>
        <end position="124"/>
    </location>
</feature>
<dbReference type="Proteomes" id="UP001476798">
    <property type="component" value="Unassembled WGS sequence"/>
</dbReference>
<comment type="caution">
    <text evidence="4">The sequence shown here is derived from an EMBL/GenBank/DDBJ whole genome shotgun (WGS) entry which is preliminary data.</text>
</comment>
<dbReference type="Pfam" id="PF16601">
    <property type="entry name" value="NPF"/>
    <property type="match status" value="1"/>
</dbReference>
<dbReference type="PANTHER" id="PTHR13510:SF44">
    <property type="entry name" value="RABENOSYN-5"/>
    <property type="match status" value="1"/>
</dbReference>
<feature type="region of interest" description="Disordered" evidence="2">
    <location>
        <begin position="114"/>
        <end position="137"/>
    </location>
</feature>
<keyword evidence="1" id="KW-0479">Metal-binding</keyword>
<evidence type="ECO:0000313" key="4">
    <source>
        <dbReference type="EMBL" id="MEQ2162040.1"/>
    </source>
</evidence>
<dbReference type="Pfam" id="PF11464">
    <property type="entry name" value="Rbsn"/>
    <property type="match status" value="2"/>
</dbReference>
<name>A0ABV0MSE3_9TELE</name>
<dbReference type="Gene3D" id="4.10.860.20">
    <property type="entry name" value="Rabenosyn, Rab binding domain"/>
    <property type="match status" value="2"/>
</dbReference>
<feature type="domain" description="C2H2-type" evidence="3">
    <location>
        <begin position="19"/>
        <end position="47"/>
    </location>
</feature>
<proteinExistence type="predicted"/>
<evidence type="ECO:0000313" key="5">
    <source>
        <dbReference type="Proteomes" id="UP001476798"/>
    </source>
</evidence>
<feature type="compositionally biased region" description="Polar residues" evidence="2">
    <location>
        <begin position="319"/>
        <end position="332"/>
    </location>
</feature>
<dbReference type="SUPFAM" id="SSF140125">
    <property type="entry name" value="Rabenosyn-5 Rab-binding domain-like"/>
    <property type="match status" value="2"/>
</dbReference>
<dbReference type="InterPro" id="IPR013087">
    <property type="entry name" value="Znf_C2H2_type"/>
</dbReference>
<accession>A0ABV0MSE3</accession>
<organism evidence="4 5">
    <name type="scientific">Goodea atripinnis</name>
    <dbReference type="NCBI Taxonomy" id="208336"/>
    <lineage>
        <taxon>Eukaryota</taxon>
        <taxon>Metazoa</taxon>
        <taxon>Chordata</taxon>
        <taxon>Craniata</taxon>
        <taxon>Vertebrata</taxon>
        <taxon>Euteleostomi</taxon>
        <taxon>Actinopterygii</taxon>
        <taxon>Neopterygii</taxon>
        <taxon>Teleostei</taxon>
        <taxon>Neoteleostei</taxon>
        <taxon>Acanthomorphata</taxon>
        <taxon>Ovalentaria</taxon>
        <taxon>Atherinomorphae</taxon>
        <taxon>Cyprinodontiformes</taxon>
        <taxon>Goodeidae</taxon>
        <taxon>Goodea</taxon>
    </lineage>
</organism>
<dbReference type="InterPro" id="IPR052727">
    <property type="entry name" value="Rab4/Rab5_effector"/>
</dbReference>
<dbReference type="PROSITE" id="PS00028">
    <property type="entry name" value="ZINC_FINGER_C2H2_1"/>
    <property type="match status" value="1"/>
</dbReference>
<dbReference type="EMBL" id="JAHRIO010011185">
    <property type="protein sequence ID" value="MEQ2162040.1"/>
    <property type="molecule type" value="Genomic_DNA"/>
</dbReference>
<keyword evidence="1" id="KW-0863">Zinc-finger</keyword>
<feature type="compositionally biased region" description="Polar residues" evidence="2">
    <location>
        <begin position="477"/>
        <end position="487"/>
    </location>
</feature>
<dbReference type="PANTHER" id="PTHR13510">
    <property type="entry name" value="FYVE-FINGER-CONTAINING RAB5 EFFECTOR PROTEIN RABENOSYN-5-RELATED"/>
    <property type="match status" value="1"/>
</dbReference>
<keyword evidence="1" id="KW-0862">Zinc</keyword>
<evidence type="ECO:0000259" key="3">
    <source>
        <dbReference type="PROSITE" id="PS50157"/>
    </source>
</evidence>
<evidence type="ECO:0000256" key="2">
    <source>
        <dbReference type="SAM" id="MobiDB-lite"/>
    </source>
</evidence>
<feature type="compositionally biased region" description="Acidic residues" evidence="2">
    <location>
        <begin position="405"/>
        <end position="417"/>
    </location>
</feature>
<gene>
    <name evidence="4" type="ORF">GOODEAATRI_015811</name>
</gene>
<evidence type="ECO:0000256" key="1">
    <source>
        <dbReference type="PROSITE-ProRule" id="PRU00042"/>
    </source>
</evidence>
<reference evidence="4 5" key="1">
    <citation type="submission" date="2021-06" db="EMBL/GenBank/DDBJ databases">
        <authorList>
            <person name="Palmer J.M."/>
        </authorList>
    </citation>
    <scope>NUCLEOTIDE SEQUENCE [LARGE SCALE GENOMIC DNA]</scope>
    <source>
        <strain evidence="4 5">GA_2019</strain>
        <tissue evidence="4">Muscle</tissue>
    </source>
</reference>
<dbReference type="InterPro" id="IPR036531">
    <property type="entry name" value="Rbsn_Rab-bd_sf"/>
</dbReference>
<keyword evidence="5" id="KW-1185">Reference proteome</keyword>
<protein>
    <recommendedName>
        <fullName evidence="3">C2H2-type domain-containing protein</fullName>
    </recommendedName>
</protein>
<dbReference type="PROSITE" id="PS50157">
    <property type="entry name" value="ZINC_FINGER_C2H2_2"/>
    <property type="match status" value="1"/>
</dbReference>
<feature type="region of interest" description="Disordered" evidence="2">
    <location>
        <begin position="309"/>
        <end position="497"/>
    </location>
</feature>
<sequence length="553" mass="61922">MASSYAPPFEGTGEVKEGFLCPLCLKDLQSFYQLQGHYEEEHSGDDRHVRGQLKSLVQKAKKAKDKLLKRDGDDRPDTGSYESFYYGGVDPYMWEPQELEKLINGTWDALCVPGSPSQSQSPPAVGGGSGMGSRRGSITSLSSVASILEDKDDEKIRCCHHCMETLLKRQQKLEEKDHVPDIVKLYEAAQETLKRRQEYEKNRPPANGELPQGPRAPRMTKAGGWLPSADSVHTRSELEDPLLQQIENIQSFLRQAREARRTDEVAMLEENLRQLQDEYDQQQTRMAIALSQKLAQEESLQQGELQRLEAQEREGREQWGSTFISTQPSFTWEPSLDISPAGDHQVEEETTAEILTLKTEASPPAVRALSSLTSQEDSPPRLRSLGGHVTPPSGEGQSSASLNPFEEEDSTPTEDDPSNPFFEDIKKEHLEVSNGKKEYNPFGEGADRKEDKQADTAPSNPFEEEDTDAGNPFMDSAGNSPEASTNPFDGDANDEALPDVDMIEEELLLQQIDNIRAYIFDAKLSGRPDEVELLSENLKELQLTLQEQKKKRQ</sequence>
<dbReference type="InterPro" id="IPR021565">
    <property type="entry name" value="Rbsn_Rab-bd"/>
</dbReference>